<gene>
    <name evidence="1" type="ORF">NE686_19435</name>
</gene>
<dbReference type="RefSeq" id="WP_256312788.1">
    <property type="nucleotide sequence ID" value="NZ_JANGAC010000020.1"/>
</dbReference>
<dbReference type="EMBL" id="JANGAC010000020">
    <property type="protein sequence ID" value="MCQ4925286.1"/>
    <property type="molecule type" value="Genomic_DNA"/>
</dbReference>
<protein>
    <submittedName>
        <fullName evidence="1">Uncharacterized protein</fullName>
    </submittedName>
</protein>
<evidence type="ECO:0000313" key="2">
    <source>
        <dbReference type="Proteomes" id="UP001524478"/>
    </source>
</evidence>
<organism evidence="1 2">
    <name type="scientific">Tissierella carlieri</name>
    <dbReference type="NCBI Taxonomy" id="689904"/>
    <lineage>
        <taxon>Bacteria</taxon>
        <taxon>Bacillati</taxon>
        <taxon>Bacillota</taxon>
        <taxon>Tissierellia</taxon>
        <taxon>Tissierellales</taxon>
        <taxon>Tissierellaceae</taxon>
        <taxon>Tissierella</taxon>
    </lineage>
</organism>
<accession>A0ABT1SFM4</accession>
<reference evidence="1 2" key="1">
    <citation type="submission" date="2022-06" db="EMBL/GenBank/DDBJ databases">
        <title>Isolation of gut microbiota from human fecal samples.</title>
        <authorList>
            <person name="Pamer E.G."/>
            <person name="Barat B."/>
            <person name="Waligurski E."/>
            <person name="Medina S."/>
            <person name="Paddock L."/>
            <person name="Mostad J."/>
        </authorList>
    </citation>
    <scope>NUCLEOTIDE SEQUENCE [LARGE SCALE GENOMIC DNA]</scope>
    <source>
        <strain evidence="1 2">DFI.7.95</strain>
    </source>
</reference>
<evidence type="ECO:0000313" key="1">
    <source>
        <dbReference type="EMBL" id="MCQ4925286.1"/>
    </source>
</evidence>
<keyword evidence="2" id="KW-1185">Reference proteome</keyword>
<comment type="caution">
    <text evidence="1">The sequence shown here is derived from an EMBL/GenBank/DDBJ whole genome shotgun (WGS) entry which is preliminary data.</text>
</comment>
<name>A0ABT1SFM4_9FIRM</name>
<dbReference type="Proteomes" id="UP001524478">
    <property type="component" value="Unassembled WGS sequence"/>
</dbReference>
<sequence length="82" mass="9547">MDIIKSYKDLCEEIEIWKWRVEAYKAEIKALTKLAKAYGPGTVRGIDYSQPKVQGISQMAFEEYLLRLQQLGSHIYLHEEAI</sequence>
<proteinExistence type="predicted"/>